<evidence type="ECO:0000313" key="2">
    <source>
        <dbReference type="EMBL" id="DAD76446.1"/>
    </source>
</evidence>
<evidence type="ECO:0000256" key="1">
    <source>
        <dbReference type="SAM" id="MobiDB-lite"/>
    </source>
</evidence>
<name>A0A8S5M2N0_9CAUD</name>
<proteinExistence type="predicted"/>
<feature type="region of interest" description="Disordered" evidence="1">
    <location>
        <begin position="1"/>
        <end position="37"/>
    </location>
</feature>
<accession>A0A8S5M2N0</accession>
<sequence>MRSAGSSCPPTSLHTISQGHTPAPAALNHNDRHHHNS</sequence>
<protein>
    <submittedName>
        <fullName evidence="2">Uncharacterized protein</fullName>
    </submittedName>
</protein>
<organism evidence="2">
    <name type="scientific">Caudovirales sp. ctMVT27</name>
    <dbReference type="NCBI Taxonomy" id="2826771"/>
    <lineage>
        <taxon>Viruses</taxon>
        <taxon>Duplodnaviria</taxon>
        <taxon>Heunggongvirae</taxon>
        <taxon>Uroviricota</taxon>
        <taxon>Caudoviricetes</taxon>
    </lineage>
</organism>
<reference evidence="2" key="1">
    <citation type="journal article" date="2021" name="Proc. Natl. Acad. Sci. U.S.A.">
        <title>A Catalog of Tens of Thousands of Viruses from Human Metagenomes Reveals Hidden Associations with Chronic Diseases.</title>
        <authorList>
            <person name="Tisza M.J."/>
            <person name="Buck C.B."/>
        </authorList>
    </citation>
    <scope>NUCLEOTIDE SEQUENCE</scope>
    <source>
        <strain evidence="2">CtMVT27</strain>
    </source>
</reference>
<dbReference type="EMBL" id="BK014801">
    <property type="protein sequence ID" value="DAD76446.1"/>
    <property type="molecule type" value="Genomic_DNA"/>
</dbReference>
<feature type="compositionally biased region" description="Polar residues" evidence="1">
    <location>
        <begin position="1"/>
        <end position="20"/>
    </location>
</feature>